<sequence>MSPESINAELRDAFKLHRSRVLQLKRNCLARLFEILEISPDTTDPEELDIIRAEEWPTNVIGHLTDPIRSSADLYDLITDGTKPPLPEEERLQIFTEIESILRDRATTDTDPVTLPEDLKQLCALTDSLQGPALPMTNLQIPCAFSGLRTPLASLKHPFLSSEQSKQYTGLWTLDYEASVIIGMGDVSGGVGGGSWLCWSKAQGTDAWMWRWATRVGYEQPPAVYEDVKDMLGRYWKRYVDAVASSYDGDIGQNELL</sequence>
<dbReference type="AlphaFoldDB" id="A0A9N8P6Q7"/>
<comment type="caution">
    <text evidence="1">The sequence shown here is derived from an EMBL/GenBank/DDBJ whole genome shotgun (WGS) entry which is preliminary data.</text>
</comment>
<keyword evidence="2" id="KW-1185">Reference proteome</keyword>
<evidence type="ECO:0000313" key="1">
    <source>
        <dbReference type="EMBL" id="CAD0084586.1"/>
    </source>
</evidence>
<dbReference type="EMBL" id="CAIJEN010000003">
    <property type="protein sequence ID" value="CAD0084586.1"/>
    <property type="molecule type" value="Genomic_DNA"/>
</dbReference>
<protein>
    <submittedName>
        <fullName evidence="1">Uncharacterized protein</fullName>
    </submittedName>
</protein>
<gene>
    <name evidence="1" type="ORF">AWRI4619_LOCUS3153</name>
</gene>
<name>A0A9N8P6Q7_9PEZI</name>
<reference evidence="1" key="1">
    <citation type="submission" date="2020-06" db="EMBL/GenBank/DDBJ databases">
        <authorList>
            <person name="Onetto C."/>
        </authorList>
    </citation>
    <scope>NUCLEOTIDE SEQUENCE</scope>
</reference>
<dbReference type="Proteomes" id="UP000716446">
    <property type="component" value="Unassembled WGS sequence"/>
</dbReference>
<accession>A0A9N8P6Q7</accession>
<evidence type="ECO:0000313" key="2">
    <source>
        <dbReference type="Proteomes" id="UP000716446"/>
    </source>
</evidence>
<organism evidence="1 2">
    <name type="scientific">Aureobasidium vineae</name>
    <dbReference type="NCBI Taxonomy" id="2773715"/>
    <lineage>
        <taxon>Eukaryota</taxon>
        <taxon>Fungi</taxon>
        <taxon>Dikarya</taxon>
        <taxon>Ascomycota</taxon>
        <taxon>Pezizomycotina</taxon>
        <taxon>Dothideomycetes</taxon>
        <taxon>Dothideomycetidae</taxon>
        <taxon>Dothideales</taxon>
        <taxon>Saccotheciaceae</taxon>
        <taxon>Aureobasidium</taxon>
    </lineage>
</organism>
<proteinExistence type="predicted"/>